<dbReference type="EMBL" id="JAEDAO010000001">
    <property type="protein sequence ID" value="MBK0393439.1"/>
    <property type="molecule type" value="Genomic_DNA"/>
</dbReference>
<name>A0A934PZR4_9BURK</name>
<accession>A0A934PZR4</accession>
<evidence type="ECO:0000313" key="2">
    <source>
        <dbReference type="Proteomes" id="UP000617041"/>
    </source>
</evidence>
<proteinExistence type="predicted"/>
<dbReference type="RefSeq" id="WP_200788405.1">
    <property type="nucleotide sequence ID" value="NZ_JAEDAO010000001.1"/>
</dbReference>
<sequence>MQFNVHIGAGAVLASALAAVGVWHAYSSGWLTPAKPRAGLAINERPPEFIPTNGGVLTIAWVKAYETFEKRSPSELELKVPLGTVKVPLPFGETVSEVRTAAKYQYQVRLQKRWPIQCGDTQCVVRTGPVELAEPVAIYHGETERKTRSGWARFDKAANLEQLNRSLGLALVVRGNEPRNRDVGMREGRVEIEKFVREWMAKEAHGARRIVVLYPGEQMVDGRPVPAH</sequence>
<protein>
    <recommendedName>
        <fullName evidence="3">DUF4230 domain-containing protein</fullName>
    </recommendedName>
</protein>
<dbReference type="AlphaFoldDB" id="A0A934PZR4"/>
<organism evidence="1 2">
    <name type="scientific">Ramlibacter algicola</name>
    <dbReference type="NCBI Taxonomy" id="2795217"/>
    <lineage>
        <taxon>Bacteria</taxon>
        <taxon>Pseudomonadati</taxon>
        <taxon>Pseudomonadota</taxon>
        <taxon>Betaproteobacteria</taxon>
        <taxon>Burkholderiales</taxon>
        <taxon>Comamonadaceae</taxon>
        <taxon>Ramlibacter</taxon>
    </lineage>
</organism>
<evidence type="ECO:0008006" key="3">
    <source>
        <dbReference type="Google" id="ProtNLM"/>
    </source>
</evidence>
<keyword evidence="2" id="KW-1185">Reference proteome</keyword>
<gene>
    <name evidence="1" type="ORF">I8E28_12620</name>
</gene>
<dbReference type="Proteomes" id="UP000617041">
    <property type="component" value="Unassembled WGS sequence"/>
</dbReference>
<evidence type="ECO:0000313" key="1">
    <source>
        <dbReference type="EMBL" id="MBK0393439.1"/>
    </source>
</evidence>
<comment type="caution">
    <text evidence="1">The sequence shown here is derived from an EMBL/GenBank/DDBJ whole genome shotgun (WGS) entry which is preliminary data.</text>
</comment>
<reference evidence="1" key="1">
    <citation type="submission" date="2020-12" db="EMBL/GenBank/DDBJ databases">
        <title>Ramlibacter sp. nov., isolated from a freshwater alga, Cryptomonas.</title>
        <authorList>
            <person name="Kim H.M."/>
            <person name="Jeon C.O."/>
        </authorList>
    </citation>
    <scope>NUCLEOTIDE SEQUENCE</scope>
    <source>
        <strain evidence="1">CrO1</strain>
    </source>
</reference>